<evidence type="ECO:0000256" key="1">
    <source>
        <dbReference type="ARBA" id="ARBA00010702"/>
    </source>
</evidence>
<evidence type="ECO:0000256" key="2">
    <source>
        <dbReference type="ARBA" id="ARBA00022801"/>
    </source>
</evidence>
<accession>A0A142ENH6</accession>
<dbReference type="GO" id="GO:0046872">
    <property type="term" value="F:metal ion binding"/>
    <property type="evidence" value="ECO:0007669"/>
    <property type="project" value="UniProtKB-KW"/>
</dbReference>
<comment type="cofactor">
    <cofactor evidence="3">
        <name>Mg(2+)</name>
        <dbReference type="ChEBI" id="CHEBI:18420"/>
    </cofactor>
    <text evidence="3">Binds 2 magnesium ions per subunit.</text>
</comment>
<dbReference type="PANTHER" id="PTHR16222">
    <property type="entry name" value="ADP-RIBOSYLGLYCOHYDROLASE"/>
    <property type="match status" value="1"/>
</dbReference>
<feature type="binding site" evidence="3">
    <location>
        <position position="367"/>
    </location>
    <ligand>
        <name>Mg(2+)</name>
        <dbReference type="ChEBI" id="CHEBI:18420"/>
        <label>1</label>
    </ligand>
</feature>
<dbReference type="RefSeq" id="WP_067546615.1">
    <property type="nucleotide sequence ID" value="NZ_CP012836.1"/>
</dbReference>
<organism evidence="4 5">
    <name type="scientific">Algoriphagus sanaruensis</name>
    <dbReference type="NCBI Taxonomy" id="1727163"/>
    <lineage>
        <taxon>Bacteria</taxon>
        <taxon>Pseudomonadati</taxon>
        <taxon>Bacteroidota</taxon>
        <taxon>Cytophagia</taxon>
        <taxon>Cytophagales</taxon>
        <taxon>Cyclobacteriaceae</taxon>
        <taxon>Algoriphagus</taxon>
    </lineage>
</organism>
<dbReference type="OrthoDB" id="9798107at2"/>
<keyword evidence="5" id="KW-1185">Reference proteome</keyword>
<dbReference type="InterPro" id="IPR050792">
    <property type="entry name" value="ADP-ribosylglycohydrolase"/>
</dbReference>
<reference evidence="5" key="1">
    <citation type="submission" date="2015-09" db="EMBL/GenBank/DDBJ databases">
        <title>Complete sequence of Algoriphagus sp. M8-2.</title>
        <authorList>
            <person name="Shintani M."/>
        </authorList>
    </citation>
    <scope>NUCLEOTIDE SEQUENCE [LARGE SCALE GENOMIC DNA]</scope>
    <source>
        <strain evidence="5">M8-2</strain>
    </source>
</reference>
<dbReference type="PATRIC" id="fig|1727163.4.peg.2012"/>
<protein>
    <submittedName>
        <fullName evidence="4">ADP-ribosylglycohydrolase</fullName>
    </submittedName>
</protein>
<evidence type="ECO:0000313" key="5">
    <source>
        <dbReference type="Proteomes" id="UP000073816"/>
    </source>
</evidence>
<feature type="binding site" evidence="3">
    <location>
        <position position="365"/>
    </location>
    <ligand>
        <name>Mg(2+)</name>
        <dbReference type="ChEBI" id="CHEBI:18420"/>
        <label>1</label>
    </ligand>
</feature>
<feature type="binding site" evidence="3">
    <location>
        <position position="112"/>
    </location>
    <ligand>
        <name>Mg(2+)</name>
        <dbReference type="ChEBI" id="CHEBI:18420"/>
        <label>1</label>
    </ligand>
</feature>
<feature type="binding site" evidence="3">
    <location>
        <position position="368"/>
    </location>
    <ligand>
        <name>Mg(2+)</name>
        <dbReference type="ChEBI" id="CHEBI:18420"/>
        <label>1</label>
    </ligand>
</feature>
<name>A0A142ENH6_9BACT</name>
<dbReference type="EMBL" id="CP012836">
    <property type="protein sequence ID" value="AMQ56681.1"/>
    <property type="molecule type" value="Genomic_DNA"/>
</dbReference>
<evidence type="ECO:0000256" key="3">
    <source>
        <dbReference type="PIRSR" id="PIRSR605502-1"/>
    </source>
</evidence>
<dbReference type="STRING" id="1727163.AO498_09630"/>
<dbReference type="AlphaFoldDB" id="A0A142ENH6"/>
<dbReference type="SUPFAM" id="SSF101478">
    <property type="entry name" value="ADP-ribosylglycohydrolase"/>
    <property type="match status" value="1"/>
</dbReference>
<dbReference type="Pfam" id="PF03747">
    <property type="entry name" value="ADP_ribosyl_GH"/>
    <property type="match status" value="1"/>
</dbReference>
<gene>
    <name evidence="4" type="ORF">AO498_09630</name>
</gene>
<evidence type="ECO:0000313" key="4">
    <source>
        <dbReference type="EMBL" id="AMQ56681.1"/>
    </source>
</evidence>
<keyword evidence="3" id="KW-0460">Magnesium</keyword>
<feature type="binding site" evidence="3">
    <location>
        <position position="113"/>
    </location>
    <ligand>
        <name>Mg(2+)</name>
        <dbReference type="ChEBI" id="CHEBI:18420"/>
        <label>1</label>
    </ligand>
</feature>
<reference evidence="4 5" key="2">
    <citation type="journal article" date="2016" name="Genome Announc.">
        <title>Complete Genome Sequence of Algoriphagus sp. Strain M8-2, Isolated from a Brackish Lake.</title>
        <authorList>
            <person name="Muraguchi Y."/>
            <person name="Kushimoto K."/>
            <person name="Ohtsubo Y."/>
            <person name="Suzuki T."/>
            <person name="Dohra H."/>
            <person name="Kimbara K."/>
            <person name="Shintani M."/>
        </authorList>
    </citation>
    <scope>NUCLEOTIDE SEQUENCE [LARGE SCALE GENOMIC DNA]</scope>
    <source>
        <strain evidence="4 5">M8-2</strain>
    </source>
</reference>
<feature type="binding site" evidence="3">
    <location>
        <position position="111"/>
    </location>
    <ligand>
        <name>Mg(2+)</name>
        <dbReference type="ChEBI" id="CHEBI:18420"/>
        <label>1</label>
    </ligand>
</feature>
<proteinExistence type="inferred from homology"/>
<dbReference type="KEGG" id="alm:AO498_09630"/>
<sequence length="424" mass="47551">MPLNWCYRNKKQIFLFLILLGSGFDCQQKNELREETIIRKPLELSKEELYDRILGSLVGGAIGDAMGAPTEMWSREAIQGTFGFVSSLDSMIRETSPEGIWIANLPAGGTTDDTRWKMLTADYLTKQKSDALAPQLFAKSIIEKYESFIKEFDQLKDNSPEGYEETLMKVNWLSEWYKVAVPFVQADYLAYSDSLSKFYGGEMVCAGLLYAPTLGLFYPGDPEIAYQQAYKLSIFDLGYARDLTALSAAMTAAGMNKNASSDSLLASIRIDTEGYFQSRLVGRSAFKLFEQAKWIANEAKKQDSTPDRLALSSPALNFAFQQLDQKQQDMPFHAGEIYLQTLTAMLYADFDFKSTLIFLVNYGRDNDTTAALAGSILGAWKGFNQLPEEERAIALRTNRELLGIDLEAMAAQLTDHIWELSLGK</sequence>
<keyword evidence="3" id="KW-0479">Metal-binding</keyword>
<dbReference type="GO" id="GO:0016787">
    <property type="term" value="F:hydrolase activity"/>
    <property type="evidence" value="ECO:0007669"/>
    <property type="project" value="UniProtKB-KW"/>
</dbReference>
<dbReference type="Gene3D" id="1.10.4080.10">
    <property type="entry name" value="ADP-ribosylation/Crystallin J1"/>
    <property type="match status" value="1"/>
</dbReference>
<dbReference type="PANTHER" id="PTHR16222:SF24">
    <property type="entry name" value="ADP-RIBOSYLHYDROLASE ARH3"/>
    <property type="match status" value="1"/>
</dbReference>
<dbReference type="InterPro" id="IPR005502">
    <property type="entry name" value="Ribosyl_crysJ1"/>
</dbReference>
<comment type="similarity">
    <text evidence="1">Belongs to the ADP-ribosylglycohydrolase family.</text>
</comment>
<dbReference type="InterPro" id="IPR036705">
    <property type="entry name" value="Ribosyl_crysJ1_sf"/>
</dbReference>
<keyword evidence="2 4" id="KW-0378">Hydrolase</keyword>
<dbReference type="Proteomes" id="UP000073816">
    <property type="component" value="Chromosome"/>
</dbReference>